<comment type="caution">
    <text evidence="3">The sequence shown here is derived from an EMBL/GenBank/DDBJ whole genome shotgun (WGS) entry which is preliminary data.</text>
</comment>
<accession>A0A9P4YT73</accession>
<dbReference type="Proteomes" id="UP000749293">
    <property type="component" value="Unassembled WGS sequence"/>
</dbReference>
<dbReference type="SUPFAM" id="SSF53335">
    <property type="entry name" value="S-adenosyl-L-methionine-dependent methyltransferases"/>
    <property type="match status" value="1"/>
</dbReference>
<organism evidence="3 4">
    <name type="scientific">Geosmithia morbida</name>
    <dbReference type="NCBI Taxonomy" id="1094350"/>
    <lineage>
        <taxon>Eukaryota</taxon>
        <taxon>Fungi</taxon>
        <taxon>Dikarya</taxon>
        <taxon>Ascomycota</taxon>
        <taxon>Pezizomycotina</taxon>
        <taxon>Sordariomycetes</taxon>
        <taxon>Hypocreomycetidae</taxon>
        <taxon>Hypocreales</taxon>
        <taxon>Bionectriaceae</taxon>
        <taxon>Geosmithia</taxon>
    </lineage>
</organism>
<dbReference type="Gene3D" id="3.40.50.150">
    <property type="entry name" value="Vaccinia Virus protein VP39"/>
    <property type="match status" value="1"/>
</dbReference>
<feature type="compositionally biased region" description="Polar residues" evidence="1">
    <location>
        <begin position="1"/>
        <end position="16"/>
    </location>
</feature>
<keyword evidence="2" id="KW-1133">Transmembrane helix</keyword>
<keyword evidence="3" id="KW-0808">Transferase</keyword>
<dbReference type="GO" id="GO:0032259">
    <property type="term" value="P:methylation"/>
    <property type="evidence" value="ECO:0007669"/>
    <property type="project" value="UniProtKB-KW"/>
</dbReference>
<dbReference type="InterPro" id="IPR050508">
    <property type="entry name" value="Methyltransf_Superfamily"/>
</dbReference>
<feature type="transmembrane region" description="Helical" evidence="2">
    <location>
        <begin position="29"/>
        <end position="48"/>
    </location>
</feature>
<gene>
    <name evidence="3" type="ORF">GMORB2_6983</name>
</gene>
<keyword evidence="4" id="KW-1185">Reference proteome</keyword>
<dbReference type="OrthoDB" id="416496at2759"/>
<feature type="region of interest" description="Disordered" evidence="1">
    <location>
        <begin position="241"/>
        <end position="280"/>
    </location>
</feature>
<dbReference type="InterPro" id="IPR029063">
    <property type="entry name" value="SAM-dependent_MTases_sf"/>
</dbReference>
<feature type="region of interest" description="Disordered" evidence="1">
    <location>
        <begin position="1"/>
        <end position="20"/>
    </location>
</feature>
<keyword evidence="3" id="KW-0489">Methyltransferase</keyword>
<evidence type="ECO:0000256" key="1">
    <source>
        <dbReference type="SAM" id="MobiDB-lite"/>
    </source>
</evidence>
<dbReference type="Pfam" id="PF13489">
    <property type="entry name" value="Methyltransf_23"/>
    <property type="match status" value="1"/>
</dbReference>
<dbReference type="EMBL" id="JAANYQ010000008">
    <property type="protein sequence ID" value="KAF4122676.1"/>
    <property type="molecule type" value="Genomic_DNA"/>
</dbReference>
<protein>
    <submittedName>
        <fullName evidence="3">Methyltransferase OMS1, mitochondrial</fullName>
    </submittedName>
</protein>
<dbReference type="GO" id="GO:0008168">
    <property type="term" value="F:methyltransferase activity"/>
    <property type="evidence" value="ECO:0007669"/>
    <property type="project" value="UniProtKB-KW"/>
</dbReference>
<dbReference type="AlphaFoldDB" id="A0A9P4YT73"/>
<reference evidence="3" key="1">
    <citation type="submission" date="2020-03" db="EMBL/GenBank/DDBJ databases">
        <title>Site-based positive gene gene selection in Geosmithia morbida across the United States reveals a broad range of putative effectors and factors for local host and environmental adapation.</title>
        <authorList>
            <person name="Onufrak A."/>
            <person name="Murdoch R.W."/>
            <person name="Gazis R."/>
            <person name="Huff M."/>
            <person name="Staton M."/>
            <person name="Klingeman W."/>
            <person name="Hadziabdic D."/>
        </authorList>
    </citation>
    <scope>NUCLEOTIDE SEQUENCE</scope>
    <source>
        <strain evidence="3">1262</strain>
    </source>
</reference>
<dbReference type="PANTHER" id="PTHR42912">
    <property type="entry name" value="METHYLTRANSFERASE"/>
    <property type="match status" value="1"/>
</dbReference>
<keyword evidence="2" id="KW-0472">Membrane</keyword>
<sequence>MSGHDTSPSSNNNQRSARPLRVPNEYKPSWIPLSGAAVLASLLGFYIFGTAAATIRDTAASPCSCGVRDHHEHAVPTGRPPAMTGDNAEQFDKELNLPEWWMGITSLRRDMAARATGHVLELAIGSGRNLEYYNWEGLSAAALAATPTTTTATAAAAAAAAAAGISRAGGGRGRSQPPPPGIASFTGLDISVDMLDVARRKLVRTVPPMKSFATVVRASTMADHTGGQMSFMDDRLRLVNSDAHKPLPPPSDKFFAAGGGGDDDDGGGGALQNQQQREEKKENKYYDTIIQTFGLCSVSDPVAVLKNLASAVRPDTGRILLLEHGKSWLGIVNGLLDRNAHRHFDRYGCWWNRDIQELVDEAARATPGLEVVRIERPNISQLGTLVSVELRVRQQQQQQQQQRGEQGK</sequence>
<dbReference type="GeneID" id="55973206"/>
<evidence type="ECO:0000313" key="4">
    <source>
        <dbReference type="Proteomes" id="UP000749293"/>
    </source>
</evidence>
<name>A0A9P4YT73_9HYPO</name>
<dbReference type="PANTHER" id="PTHR42912:SF83">
    <property type="entry name" value="METHYLTRANSFERASE TYPE 11 DOMAIN-CONTAINING PROTEIN"/>
    <property type="match status" value="1"/>
</dbReference>
<keyword evidence="2" id="KW-0812">Transmembrane</keyword>
<evidence type="ECO:0000313" key="3">
    <source>
        <dbReference type="EMBL" id="KAF4122676.1"/>
    </source>
</evidence>
<evidence type="ECO:0000256" key="2">
    <source>
        <dbReference type="SAM" id="Phobius"/>
    </source>
</evidence>
<dbReference type="RefSeq" id="XP_035321328.1">
    <property type="nucleotide sequence ID" value="XM_035468948.1"/>
</dbReference>
<proteinExistence type="predicted"/>